<protein>
    <recommendedName>
        <fullName evidence="4 12">Histidinol dehydrogenase</fullName>
        <shortName evidence="12">HDH</shortName>
        <ecNumber evidence="4 12">1.1.1.23</ecNumber>
    </recommendedName>
</protein>
<evidence type="ECO:0000256" key="4">
    <source>
        <dbReference type="ARBA" id="ARBA00012965"/>
    </source>
</evidence>
<feature type="binding site" evidence="12 16">
    <location>
        <position position="255"/>
    </location>
    <ligand>
        <name>substrate</name>
    </ligand>
</feature>
<evidence type="ECO:0000256" key="1">
    <source>
        <dbReference type="ARBA" id="ARBA00003850"/>
    </source>
</evidence>
<evidence type="ECO:0000256" key="16">
    <source>
        <dbReference type="PIRSR" id="PIRSR000099-3"/>
    </source>
</evidence>
<evidence type="ECO:0000256" key="7">
    <source>
        <dbReference type="ARBA" id="ARBA00022833"/>
    </source>
</evidence>
<feature type="binding site" evidence="12 15">
    <location>
        <position position="207"/>
    </location>
    <ligand>
        <name>NAD(+)</name>
        <dbReference type="ChEBI" id="CHEBI:57540"/>
    </ligand>
</feature>
<dbReference type="Pfam" id="PF00815">
    <property type="entry name" value="Histidinol_dh"/>
    <property type="match status" value="1"/>
</dbReference>
<feature type="binding site" evidence="12 17">
    <location>
        <position position="413"/>
    </location>
    <ligand>
        <name>Zn(2+)</name>
        <dbReference type="ChEBI" id="CHEBI:29105"/>
    </ligand>
</feature>
<evidence type="ECO:0000256" key="10">
    <source>
        <dbReference type="ARBA" id="ARBA00023102"/>
    </source>
</evidence>
<dbReference type="AlphaFoldDB" id="A0A6G4A4Z9"/>
<comment type="cofactor">
    <cofactor evidence="12 17">
        <name>Zn(2+)</name>
        <dbReference type="ChEBI" id="CHEBI:29105"/>
    </cofactor>
    <text evidence="12 17">Binds 1 zinc ion per subunit.</text>
</comment>
<dbReference type="UniPathway" id="UPA00031">
    <property type="reaction ID" value="UER00014"/>
</dbReference>
<accession>A0A6G4A4Z9</accession>
<keyword evidence="9 12" id="KW-0520">NAD</keyword>
<dbReference type="GO" id="GO:0004399">
    <property type="term" value="F:histidinol dehydrogenase activity"/>
    <property type="evidence" value="ECO:0007669"/>
    <property type="project" value="UniProtKB-UniRule"/>
</dbReference>
<dbReference type="PIRSF" id="PIRSF000099">
    <property type="entry name" value="Histidinol_dh"/>
    <property type="match status" value="1"/>
</dbReference>
<feature type="binding site" evidence="12 15">
    <location>
        <position position="120"/>
    </location>
    <ligand>
        <name>NAD(+)</name>
        <dbReference type="ChEBI" id="CHEBI:57540"/>
    </ligand>
</feature>
<dbReference type="InterPro" id="IPR022695">
    <property type="entry name" value="Histidinol_DH_monofunct"/>
</dbReference>
<evidence type="ECO:0000313" key="19">
    <source>
        <dbReference type="EMBL" id="NEW09543.1"/>
    </source>
</evidence>
<evidence type="ECO:0000256" key="17">
    <source>
        <dbReference type="PIRSR" id="PIRSR000099-4"/>
    </source>
</evidence>
<feature type="active site" description="Proton acceptor" evidence="12 14">
    <location>
        <position position="321"/>
    </location>
</feature>
<keyword evidence="6 12" id="KW-0479">Metal-binding</keyword>
<feature type="binding site" evidence="12 17">
    <location>
        <position position="354"/>
    </location>
    <ligand>
        <name>Zn(2+)</name>
        <dbReference type="ChEBI" id="CHEBI:29105"/>
    </ligand>
</feature>
<name>A0A6G4A4Z9_9BACL</name>
<evidence type="ECO:0000256" key="5">
    <source>
        <dbReference type="ARBA" id="ARBA00022605"/>
    </source>
</evidence>
<feature type="binding site" evidence="12 17">
    <location>
        <position position="252"/>
    </location>
    <ligand>
        <name>Zn(2+)</name>
        <dbReference type="ChEBI" id="CHEBI:29105"/>
    </ligand>
</feature>
<dbReference type="FunFam" id="3.40.50.1980:FF:000001">
    <property type="entry name" value="Histidinol dehydrogenase"/>
    <property type="match status" value="1"/>
</dbReference>
<keyword evidence="7 12" id="KW-0862">Zinc</keyword>
<dbReference type="CDD" id="cd06572">
    <property type="entry name" value="Histidinol_dh"/>
    <property type="match status" value="1"/>
</dbReference>
<comment type="function">
    <text evidence="1 12">Catalyzes the sequential NAD-dependent oxidations of L-histidinol to L-histidinaldehyde and then to L-histidine.</text>
</comment>
<dbReference type="InterPro" id="IPR016161">
    <property type="entry name" value="Ald_DH/histidinol_DH"/>
</dbReference>
<keyword evidence="10 12" id="KW-0368">Histidine biosynthesis</keyword>
<comment type="catalytic activity">
    <reaction evidence="11 12">
        <text>L-histidinol + 2 NAD(+) + H2O = L-histidine + 2 NADH + 3 H(+)</text>
        <dbReference type="Rhea" id="RHEA:20641"/>
        <dbReference type="ChEBI" id="CHEBI:15377"/>
        <dbReference type="ChEBI" id="CHEBI:15378"/>
        <dbReference type="ChEBI" id="CHEBI:57540"/>
        <dbReference type="ChEBI" id="CHEBI:57595"/>
        <dbReference type="ChEBI" id="CHEBI:57699"/>
        <dbReference type="ChEBI" id="CHEBI:57945"/>
        <dbReference type="EC" id="1.1.1.23"/>
    </reaction>
</comment>
<dbReference type="PRINTS" id="PR00083">
    <property type="entry name" value="HOLDHDRGNASE"/>
</dbReference>
<dbReference type="Gene3D" id="1.20.5.1300">
    <property type="match status" value="1"/>
</dbReference>
<dbReference type="HAMAP" id="MF_01024">
    <property type="entry name" value="HisD"/>
    <property type="match status" value="1"/>
</dbReference>
<comment type="caution">
    <text evidence="19">The sequence shown here is derived from an EMBL/GenBank/DDBJ whole genome shotgun (WGS) entry which is preliminary data.</text>
</comment>
<evidence type="ECO:0000256" key="6">
    <source>
        <dbReference type="ARBA" id="ARBA00022723"/>
    </source>
</evidence>
<dbReference type="EC" id="1.1.1.23" evidence="4 12"/>
<dbReference type="InterPro" id="IPR012131">
    <property type="entry name" value="Hstdl_DH"/>
</dbReference>
<dbReference type="PROSITE" id="PS00611">
    <property type="entry name" value="HISOL_DEHYDROGENASE"/>
    <property type="match status" value="1"/>
</dbReference>
<evidence type="ECO:0000256" key="9">
    <source>
        <dbReference type="ARBA" id="ARBA00023027"/>
    </source>
</evidence>
<feature type="active site" description="Proton acceptor" evidence="12 14">
    <location>
        <position position="320"/>
    </location>
</feature>
<dbReference type="GO" id="GO:0008270">
    <property type="term" value="F:zinc ion binding"/>
    <property type="evidence" value="ECO:0007669"/>
    <property type="project" value="UniProtKB-UniRule"/>
</dbReference>
<sequence length="431" mass="46643">MRIIPASEFQLNREVEYGSPEQNETVRRIIDEVRQDGDAALRRMAQQYDRVTVADLRVSEEEIQAAYAQVDAAFIAALRQAAANIRAFHEKQKRTSWMDLQADGSLLGQIIRPLKRVGLYVPGGKAAYPSSVLMNAIPAIVAGVPEIAMVTPPATAGEEGINPHILVAAAEAGVKEIYRVGGAQAIAALAYGSESIPAVDKIVGPGNIYVALAKRFVFGVVDIDMIAGPTDIVILADEFADPEYVAADLLAQAEHDEMSPSILVTPSKELAESVRLELWRQLDVLPKKAIAAVSTATKGAILLVDNLDEGVDVVNRLAPEHCELLVQEPFNLLPRIENAGAIFLGAYSTEPVGDYFAGPNHVLPTNGTARFSSPLNVDDFMKKSSVIHYSKEALLANGEMIMTLARNEGLEGHARAVEVRLKKEGKLKQHE</sequence>
<evidence type="ECO:0000256" key="3">
    <source>
        <dbReference type="ARBA" id="ARBA00010178"/>
    </source>
</evidence>
<dbReference type="NCBIfam" id="TIGR00069">
    <property type="entry name" value="hisD"/>
    <property type="match status" value="1"/>
</dbReference>
<feature type="binding site" evidence="12 16">
    <location>
        <position position="354"/>
    </location>
    <ligand>
        <name>substrate</name>
    </ligand>
</feature>
<feature type="binding site" evidence="12 16">
    <location>
        <position position="413"/>
    </location>
    <ligand>
        <name>substrate</name>
    </ligand>
</feature>
<feature type="binding site" evidence="12 16">
    <location>
        <position position="230"/>
    </location>
    <ligand>
        <name>substrate</name>
    </ligand>
</feature>
<dbReference type="InterPro" id="IPR001692">
    <property type="entry name" value="Histidinol_DH_CS"/>
</dbReference>
<dbReference type="GO" id="GO:0000105">
    <property type="term" value="P:L-histidine biosynthetic process"/>
    <property type="evidence" value="ECO:0007669"/>
    <property type="project" value="UniProtKB-UniRule"/>
</dbReference>
<proteinExistence type="inferred from homology"/>
<feature type="binding site" evidence="12 15">
    <location>
        <position position="184"/>
    </location>
    <ligand>
        <name>NAD(+)</name>
        <dbReference type="ChEBI" id="CHEBI:57540"/>
    </ligand>
</feature>
<evidence type="ECO:0000256" key="13">
    <source>
        <dbReference type="PIRNR" id="PIRNR000099"/>
    </source>
</evidence>
<feature type="binding site" evidence="12 16">
    <location>
        <position position="408"/>
    </location>
    <ligand>
        <name>substrate</name>
    </ligand>
</feature>
<dbReference type="EMBL" id="JAAIKC010000019">
    <property type="protein sequence ID" value="NEW09543.1"/>
    <property type="molecule type" value="Genomic_DNA"/>
</dbReference>
<dbReference type="FunFam" id="1.20.5.1300:FF:000002">
    <property type="entry name" value="Histidinol dehydrogenase, chloroplastic"/>
    <property type="match status" value="1"/>
</dbReference>
<evidence type="ECO:0000256" key="12">
    <source>
        <dbReference type="HAMAP-Rule" id="MF_01024"/>
    </source>
</evidence>
<dbReference type="GO" id="GO:0051287">
    <property type="term" value="F:NAD binding"/>
    <property type="evidence" value="ECO:0007669"/>
    <property type="project" value="InterPro"/>
</dbReference>
<dbReference type="FunFam" id="3.40.50.1980:FF:000026">
    <property type="entry name" value="Histidinol dehydrogenase"/>
    <property type="match status" value="1"/>
</dbReference>
<dbReference type="PANTHER" id="PTHR21256:SF2">
    <property type="entry name" value="HISTIDINE BIOSYNTHESIS TRIFUNCTIONAL PROTEIN"/>
    <property type="match status" value="1"/>
</dbReference>
<comment type="pathway">
    <text evidence="2 12">Amino-acid biosynthesis; L-histidine biosynthesis; L-histidine from 5-phospho-alpha-D-ribose 1-diphosphate: step 9/9.</text>
</comment>
<gene>
    <name evidence="12 19" type="primary">hisD</name>
    <name evidence="19" type="ORF">GK047_26775</name>
</gene>
<feature type="binding site" evidence="12 17">
    <location>
        <position position="255"/>
    </location>
    <ligand>
        <name>Zn(2+)</name>
        <dbReference type="ChEBI" id="CHEBI:29105"/>
    </ligand>
</feature>
<evidence type="ECO:0000256" key="15">
    <source>
        <dbReference type="PIRSR" id="PIRSR000099-2"/>
    </source>
</evidence>
<evidence type="ECO:0000256" key="2">
    <source>
        <dbReference type="ARBA" id="ARBA00004940"/>
    </source>
</evidence>
<comment type="similarity">
    <text evidence="3 12 13 18">Belongs to the histidinol dehydrogenase family.</text>
</comment>
<dbReference type="Gene3D" id="3.40.50.1980">
    <property type="entry name" value="Nitrogenase molybdenum iron protein domain"/>
    <property type="match status" value="2"/>
</dbReference>
<reference evidence="19" key="1">
    <citation type="submission" date="2020-02" db="EMBL/GenBank/DDBJ databases">
        <authorList>
            <person name="Shen X.-R."/>
            <person name="Zhang Y.-X."/>
        </authorList>
    </citation>
    <scope>NUCLEOTIDE SEQUENCE</scope>
    <source>
        <strain evidence="19">SYP-B3998</strain>
    </source>
</reference>
<evidence type="ECO:0000256" key="18">
    <source>
        <dbReference type="RuleBase" id="RU004175"/>
    </source>
</evidence>
<feature type="binding site" evidence="12 16">
    <location>
        <position position="252"/>
    </location>
    <ligand>
        <name>substrate</name>
    </ligand>
</feature>
<evidence type="ECO:0000256" key="8">
    <source>
        <dbReference type="ARBA" id="ARBA00023002"/>
    </source>
</evidence>
<dbReference type="PANTHER" id="PTHR21256">
    <property type="entry name" value="HISTIDINOL DEHYDROGENASE HDH"/>
    <property type="match status" value="1"/>
</dbReference>
<evidence type="ECO:0000256" key="11">
    <source>
        <dbReference type="ARBA" id="ARBA00049489"/>
    </source>
</evidence>
<organism evidence="19">
    <name type="scientific">Paenibacillus sp. SYP-B3998</name>
    <dbReference type="NCBI Taxonomy" id="2678564"/>
    <lineage>
        <taxon>Bacteria</taxon>
        <taxon>Bacillati</taxon>
        <taxon>Bacillota</taxon>
        <taxon>Bacilli</taxon>
        <taxon>Bacillales</taxon>
        <taxon>Paenibacillaceae</taxon>
        <taxon>Paenibacillus</taxon>
    </lineage>
</organism>
<feature type="binding site" evidence="12 16">
    <location>
        <position position="321"/>
    </location>
    <ligand>
        <name>substrate</name>
    </ligand>
</feature>
<dbReference type="GO" id="GO:0005829">
    <property type="term" value="C:cytosol"/>
    <property type="evidence" value="ECO:0007669"/>
    <property type="project" value="TreeGrafter"/>
</dbReference>
<dbReference type="RefSeq" id="WP_163953542.1">
    <property type="nucleotide sequence ID" value="NZ_JAAIKC010000019.1"/>
</dbReference>
<evidence type="ECO:0000256" key="14">
    <source>
        <dbReference type="PIRSR" id="PIRSR000099-1"/>
    </source>
</evidence>
<keyword evidence="8 12" id="KW-0560">Oxidoreductase</keyword>
<keyword evidence="5 12" id="KW-0028">Amino-acid biosynthesis</keyword>
<dbReference type="SUPFAM" id="SSF53720">
    <property type="entry name" value="ALDH-like"/>
    <property type="match status" value="1"/>
</dbReference>